<dbReference type="Gene3D" id="3.40.50.2000">
    <property type="entry name" value="Glycogen Phosphorylase B"/>
    <property type="match status" value="2"/>
</dbReference>
<keyword evidence="1" id="KW-0328">Glycosyltransferase</keyword>
<dbReference type="InterPro" id="IPR051199">
    <property type="entry name" value="LPS_LOS_Heptosyltrfase"/>
</dbReference>
<dbReference type="AlphaFoldDB" id="A0A212L7E9"/>
<sequence length="336" mass="37095">MAAYLIIKLGALGDVVMASAMLTELKIRQSGNTVTWITGKAARPLLEMTNLVDEIITVDEQAILNGCLKKKMSSVISVFFKLLGRRFDVCLVPYRDWRYHLLRLGARCASVRSFRGSRWLIPGRYHVFEYMRLASGRECFAGGEAVIPQVSFPQKVQAPQVLLAPGCPTQAATDILRQWPLEHYVHLARRLCESGYSVGLIGMDATGLLEETFKGIPVTSYINKTKLEGLLCLLASAELLVAHDSGPIHLMKVAGGTCVSLFGPTLASEKIWPSPRHSALQSPVTLPCMPCYDGKNYAACVDRFCMKQIQPEAVFIAVQKHLSGNFSYAKNTREEA</sequence>
<dbReference type="RefSeq" id="WP_179980721.1">
    <property type="nucleotide sequence ID" value="NZ_LT608333.1"/>
</dbReference>
<evidence type="ECO:0000256" key="1">
    <source>
        <dbReference type="ARBA" id="ARBA00022676"/>
    </source>
</evidence>
<reference evidence="3" key="1">
    <citation type="submission" date="2016-08" db="EMBL/GenBank/DDBJ databases">
        <authorList>
            <person name="Seilhamer J.J."/>
        </authorList>
    </citation>
    <scope>NUCLEOTIDE SEQUENCE</scope>
    <source>
        <strain evidence="3">86-1</strain>
    </source>
</reference>
<dbReference type="EMBL" id="FMJC01000002">
    <property type="protein sequence ID" value="SCM73503.1"/>
    <property type="molecule type" value="Genomic_DNA"/>
</dbReference>
<dbReference type="CDD" id="cd03789">
    <property type="entry name" value="GT9_LPS_heptosyltransferase"/>
    <property type="match status" value="1"/>
</dbReference>
<protein>
    <submittedName>
        <fullName evidence="3">Putative Heptosyltransferase</fullName>
    </submittedName>
</protein>
<evidence type="ECO:0000256" key="2">
    <source>
        <dbReference type="ARBA" id="ARBA00022679"/>
    </source>
</evidence>
<dbReference type="Pfam" id="PF01075">
    <property type="entry name" value="Glyco_transf_9"/>
    <property type="match status" value="1"/>
</dbReference>
<dbReference type="InterPro" id="IPR002201">
    <property type="entry name" value="Glyco_trans_9"/>
</dbReference>
<dbReference type="PANTHER" id="PTHR30160">
    <property type="entry name" value="TETRAACYLDISACCHARIDE 4'-KINASE-RELATED"/>
    <property type="match status" value="1"/>
</dbReference>
<keyword evidence="2 3" id="KW-0808">Transferase</keyword>
<organism evidence="3">
    <name type="scientific">uncultured Desulfovibrio sp</name>
    <dbReference type="NCBI Taxonomy" id="167968"/>
    <lineage>
        <taxon>Bacteria</taxon>
        <taxon>Pseudomonadati</taxon>
        <taxon>Thermodesulfobacteriota</taxon>
        <taxon>Desulfovibrionia</taxon>
        <taxon>Desulfovibrionales</taxon>
        <taxon>Desulfovibrionaceae</taxon>
        <taxon>Desulfovibrio</taxon>
        <taxon>environmental samples</taxon>
    </lineage>
</organism>
<dbReference type="GO" id="GO:0005829">
    <property type="term" value="C:cytosol"/>
    <property type="evidence" value="ECO:0007669"/>
    <property type="project" value="TreeGrafter"/>
</dbReference>
<accession>A0A212L7E9</accession>
<gene>
    <name evidence="3" type="ORF">KL86DES1_21338</name>
</gene>
<dbReference type="GO" id="GO:0009244">
    <property type="term" value="P:lipopolysaccharide core region biosynthetic process"/>
    <property type="evidence" value="ECO:0007669"/>
    <property type="project" value="TreeGrafter"/>
</dbReference>
<proteinExistence type="predicted"/>
<dbReference type="GO" id="GO:0008713">
    <property type="term" value="F:ADP-heptose-lipopolysaccharide heptosyltransferase activity"/>
    <property type="evidence" value="ECO:0007669"/>
    <property type="project" value="TreeGrafter"/>
</dbReference>
<dbReference type="SUPFAM" id="SSF53756">
    <property type="entry name" value="UDP-Glycosyltransferase/glycogen phosphorylase"/>
    <property type="match status" value="1"/>
</dbReference>
<evidence type="ECO:0000313" key="3">
    <source>
        <dbReference type="EMBL" id="SCM73503.1"/>
    </source>
</evidence>
<name>A0A212L7E9_9BACT</name>